<dbReference type="SUPFAM" id="SSF50978">
    <property type="entry name" value="WD40 repeat-like"/>
    <property type="match status" value="2"/>
</dbReference>
<feature type="compositionally biased region" description="Basic and acidic residues" evidence="10">
    <location>
        <begin position="484"/>
        <end position="501"/>
    </location>
</feature>
<evidence type="ECO:0000256" key="8">
    <source>
        <dbReference type="PROSITE-ProRule" id="PRU00221"/>
    </source>
</evidence>
<evidence type="ECO:0000256" key="7">
    <source>
        <dbReference type="ARBA" id="ARBA00024838"/>
    </source>
</evidence>
<dbReference type="Pfam" id="PF08953">
    <property type="entry name" value="DUF1899"/>
    <property type="match status" value="2"/>
</dbReference>
<dbReference type="PROSITE" id="PS50082">
    <property type="entry name" value="WD_REPEATS_2"/>
    <property type="match status" value="4"/>
</dbReference>
<sequence>MAWRFKASKYKNAAPIVPKAEACVREICVGSYQTYGNNIAASGAFMAFNWEHTGSSVAVLPLDDCGRKSKTMPLLHGHTDTVTDLKFSPFHDGLLATASQDCLVKIWHIPEKGLEQSLSDPEAIFSHKQRRVETVGFHPTADGLMYSTAAGCVALFDLSTQKEIFSNNEHPEVIQSASWREDGSVLATSCKDKNVRIFDPRAAGSPIQLTAESHQSIKDSRVVWLGNQHRILTTGFDAARLRQVIIRDVRNFNTPEKTLELDCSTGILMPLFDPDTNMLFLAGKGDTTINYLEITDKDPYLIEGLRHTGEQTKGACLVPKRALKVMEAEVNRVLQLTSNMVIPIMYQVPRKTYRDFHADLYPETTGYKTELVAGEWLNGSNQAVPKMSLDPAKREHGDEPIIPRLGPKPFSSTTGDVSFDKVFAVPLAPGSHENISNVGQDSGVEMTPAQGAKPDLIVEIEIKKKHEREPAVSGNGVQKSLTTSERRKSSADDDESSDKIFEQNSESSENSTEGEDRTDADLRRNCTSRSSFAERRRIYENRSKSQVDEKPQSPVPLRREHSKVEPLKPNQQQQQQQGNVIDTKRISVPEGKLMEEHRRGNGAGLKKSATEAAFSAASTKRTSTVFGKVSKFRHLKGTPGHKSTHIENLRNLSRQIPGECNGFHANQERVAVPLSGPGGKIAIFELSRPGRLPDGVIPSLVNGSNIMDFQWDPFDAQRLAVACDDGIVKIWHIEAGGLSEPTNTPAGELTAHLDKIYFIRFHPLAADVLLTASYDMTIKLWDLRTMTEKCSLSGHTDQIFDFAWSPCGRLGATVCKDGKIRVYNPRKSETPIREGNGPVGTRGARITWALEGHYIVCTGFDKVSERQISVYNAQKLSAPLNTASLDVSPSILIPFYDEDSSTLFVTGKGDSTIYCYEITDEEPYICPLSHHRCTSLHQGLSFLTKNHCDVASVEFSKAYRLTNTTIEPLSFTVPRIKSELFQDDLFPPTRITWSATLSSEDWFASNDKAAPKVSLKPEGMETLSSIQQVPAQPVKKPDHPQFGGQKSEYEVNKQQEIQKSVSARMEFTTKLEQDDMEGVDENEWQE</sequence>
<dbReference type="PROSITE" id="PS00678">
    <property type="entry name" value="WD_REPEATS_1"/>
    <property type="match status" value="1"/>
</dbReference>
<dbReference type="InterPro" id="IPR024977">
    <property type="entry name" value="Apc4-like_WD40_dom"/>
</dbReference>
<dbReference type="FunFam" id="2.130.10.10:FF:000362">
    <property type="entry name" value="Coronin"/>
    <property type="match status" value="1"/>
</dbReference>
<accession>A0A6P8KWQ5</accession>
<comment type="function">
    <text evidence="7">F-actin regulator involved in anterograde Golgi to endosome transport: upon ubiquitination via 'Lys-33'-linked ubiquitin chains by the BCR(KLHL20) E3 ubiquitin ligase complex, interacts with EPS15 and localizes to the trans-Golgi network, where it promotes actin polymerization, thereby facilitating post-Golgi trafficking. May play a role in the maintenance of the Golgi apparatus morphology.</text>
</comment>
<dbReference type="GeneID" id="117147926"/>
<evidence type="ECO:0000256" key="10">
    <source>
        <dbReference type="SAM" id="MobiDB-lite"/>
    </source>
</evidence>
<dbReference type="GO" id="GO:0003779">
    <property type="term" value="F:actin binding"/>
    <property type="evidence" value="ECO:0007669"/>
    <property type="project" value="UniProtKB-KW"/>
</dbReference>
<evidence type="ECO:0000256" key="4">
    <source>
        <dbReference type="ARBA" id="ARBA00022574"/>
    </source>
</evidence>
<dbReference type="InterPro" id="IPR015505">
    <property type="entry name" value="Coronin"/>
</dbReference>
<gene>
    <name evidence="13" type="primary">LOC117147926</name>
</gene>
<dbReference type="InterPro" id="IPR015943">
    <property type="entry name" value="WD40/YVTN_repeat-like_dom_sf"/>
</dbReference>
<dbReference type="GO" id="GO:0005737">
    <property type="term" value="C:cytoplasm"/>
    <property type="evidence" value="ECO:0007669"/>
    <property type="project" value="UniProtKB-SubCell"/>
</dbReference>
<dbReference type="PANTHER" id="PTHR10856:SF20">
    <property type="entry name" value="CORONIN-7"/>
    <property type="match status" value="1"/>
</dbReference>
<dbReference type="PROSITE" id="PS50294">
    <property type="entry name" value="WD_REPEATS_REGION"/>
    <property type="match status" value="2"/>
</dbReference>
<feature type="repeat" description="WD" evidence="8">
    <location>
        <begin position="792"/>
        <end position="833"/>
    </location>
</feature>
<evidence type="ECO:0000256" key="2">
    <source>
        <dbReference type="ARBA" id="ARBA00009482"/>
    </source>
</evidence>
<evidence type="ECO:0000256" key="3">
    <source>
        <dbReference type="ARBA" id="ARBA00022490"/>
    </source>
</evidence>
<feature type="region of interest" description="Disordered" evidence="10">
    <location>
        <begin position="1028"/>
        <end position="1052"/>
    </location>
</feature>
<dbReference type="SMART" id="SM01166">
    <property type="entry name" value="DUF1899"/>
    <property type="match status" value="2"/>
</dbReference>
<keyword evidence="5 9" id="KW-0677">Repeat</keyword>
<dbReference type="Pfam" id="PF16300">
    <property type="entry name" value="WD40_4"/>
    <property type="match status" value="2"/>
</dbReference>
<evidence type="ECO:0000256" key="5">
    <source>
        <dbReference type="ARBA" id="ARBA00022737"/>
    </source>
</evidence>
<keyword evidence="4 8" id="KW-0853">WD repeat</keyword>
<feature type="repeat" description="WD" evidence="8">
    <location>
        <begin position="749"/>
        <end position="791"/>
    </location>
</feature>
<dbReference type="CTD" id="31620"/>
<evidence type="ECO:0000259" key="11">
    <source>
        <dbReference type="SMART" id="SM01166"/>
    </source>
</evidence>
<dbReference type="InterPro" id="IPR036322">
    <property type="entry name" value="WD40_repeat_dom_sf"/>
</dbReference>
<feature type="compositionally biased region" description="Low complexity" evidence="10">
    <location>
        <begin position="502"/>
        <end position="511"/>
    </location>
</feature>
<comment type="subcellular location">
    <subcellularLocation>
        <location evidence="1">Cytoplasm</location>
    </subcellularLocation>
</comment>
<dbReference type="PANTHER" id="PTHR10856">
    <property type="entry name" value="CORONIN"/>
    <property type="match status" value="1"/>
</dbReference>
<comment type="similarity">
    <text evidence="2 9">Belongs to the WD repeat coronin family.</text>
</comment>
<dbReference type="InterPro" id="IPR019775">
    <property type="entry name" value="WD40_repeat_CS"/>
</dbReference>
<dbReference type="SMART" id="SM01167">
    <property type="entry name" value="DUF1900"/>
    <property type="match status" value="2"/>
</dbReference>
<dbReference type="Proteomes" id="UP000515162">
    <property type="component" value="Chromosome X"/>
</dbReference>
<dbReference type="SMART" id="SM00320">
    <property type="entry name" value="WD40"/>
    <property type="match status" value="6"/>
</dbReference>
<reference evidence="13" key="1">
    <citation type="submission" date="2025-08" db="UniProtKB">
        <authorList>
            <consortium name="RefSeq"/>
        </authorList>
    </citation>
    <scope>IDENTIFICATION</scope>
    <source>
        <strain evidence="13">Mau12</strain>
        <tissue evidence="13">Whole Body</tissue>
    </source>
</reference>
<dbReference type="Pfam" id="PF00400">
    <property type="entry name" value="WD40"/>
    <property type="match status" value="3"/>
</dbReference>
<feature type="repeat" description="WD" evidence="8">
    <location>
        <begin position="75"/>
        <end position="117"/>
    </location>
</feature>
<feature type="compositionally biased region" description="Basic and acidic residues" evidence="10">
    <location>
        <begin position="514"/>
        <end position="524"/>
    </location>
</feature>
<evidence type="ECO:0000313" key="12">
    <source>
        <dbReference type="Proteomes" id="UP000515162"/>
    </source>
</evidence>
<dbReference type="Gene3D" id="2.130.10.10">
    <property type="entry name" value="YVTN repeat-like/Quinoprotein amine dehydrogenase"/>
    <property type="match status" value="2"/>
</dbReference>
<feature type="domain" description="DUF1899" evidence="11">
    <location>
        <begin position="4"/>
        <end position="66"/>
    </location>
</feature>
<evidence type="ECO:0000256" key="6">
    <source>
        <dbReference type="ARBA" id="ARBA00023203"/>
    </source>
</evidence>
<keyword evidence="6" id="KW-0009">Actin-binding</keyword>
<dbReference type="FunFam" id="2.130.10.10:FF:000076">
    <property type="entry name" value="Coronin"/>
    <property type="match status" value="1"/>
</dbReference>
<protein>
    <recommendedName>
        <fullName evidence="9">Coronin</fullName>
    </recommendedName>
</protein>
<keyword evidence="3" id="KW-0963">Cytoplasm</keyword>
<evidence type="ECO:0000313" key="13">
    <source>
        <dbReference type="RefSeq" id="XP_033170952.1"/>
    </source>
</evidence>
<organism evidence="12 13">
    <name type="scientific">Drosophila mauritiana</name>
    <name type="common">Fruit fly</name>
    <dbReference type="NCBI Taxonomy" id="7226"/>
    <lineage>
        <taxon>Eukaryota</taxon>
        <taxon>Metazoa</taxon>
        <taxon>Ecdysozoa</taxon>
        <taxon>Arthropoda</taxon>
        <taxon>Hexapoda</taxon>
        <taxon>Insecta</taxon>
        <taxon>Pterygota</taxon>
        <taxon>Neoptera</taxon>
        <taxon>Endopterygota</taxon>
        <taxon>Diptera</taxon>
        <taxon>Brachycera</taxon>
        <taxon>Muscomorpha</taxon>
        <taxon>Ephydroidea</taxon>
        <taxon>Drosophilidae</taxon>
        <taxon>Drosophila</taxon>
        <taxon>Sophophora</taxon>
    </lineage>
</organism>
<proteinExistence type="inferred from homology"/>
<dbReference type="InterPro" id="IPR015048">
    <property type="entry name" value="DUF1899"/>
</dbReference>
<feature type="region of interest" description="Disordered" evidence="10">
    <location>
        <begin position="464"/>
        <end position="582"/>
    </location>
</feature>
<feature type="compositionally biased region" description="Basic and acidic residues" evidence="10">
    <location>
        <begin position="532"/>
        <end position="566"/>
    </location>
</feature>
<evidence type="ECO:0000256" key="1">
    <source>
        <dbReference type="ARBA" id="ARBA00004496"/>
    </source>
</evidence>
<dbReference type="AlphaFoldDB" id="A0A6P8KWQ5"/>
<dbReference type="Pfam" id="PF12894">
    <property type="entry name" value="ANAPC4_WD40"/>
    <property type="match status" value="1"/>
</dbReference>
<dbReference type="RefSeq" id="XP_033170952.1">
    <property type="nucleotide sequence ID" value="XM_033315061.1"/>
</dbReference>
<keyword evidence="12" id="KW-1185">Reference proteome</keyword>
<feature type="domain" description="DUF1899" evidence="11">
    <location>
        <begin position="625"/>
        <end position="690"/>
    </location>
</feature>
<dbReference type="InterPro" id="IPR001680">
    <property type="entry name" value="WD40_rpt"/>
</dbReference>
<feature type="repeat" description="WD" evidence="8">
    <location>
        <begin position="167"/>
        <end position="199"/>
    </location>
</feature>
<dbReference type="GO" id="GO:0030036">
    <property type="term" value="P:actin cytoskeleton organization"/>
    <property type="evidence" value="ECO:0007669"/>
    <property type="project" value="UniProtKB-ARBA"/>
</dbReference>
<evidence type="ECO:0000256" key="9">
    <source>
        <dbReference type="RuleBase" id="RU280818"/>
    </source>
</evidence>
<name>A0A6P8KWQ5_DROMA</name>